<organism evidence="15 16">
    <name type="scientific">Beggiatoa alba B18LD</name>
    <dbReference type="NCBI Taxonomy" id="395493"/>
    <lineage>
        <taxon>Bacteria</taxon>
        <taxon>Pseudomonadati</taxon>
        <taxon>Pseudomonadota</taxon>
        <taxon>Gammaproteobacteria</taxon>
        <taxon>Thiotrichales</taxon>
        <taxon>Thiotrichaceae</taxon>
        <taxon>Beggiatoa</taxon>
    </lineage>
</organism>
<keyword evidence="7 13" id="KW-0808">Transferase</keyword>
<keyword evidence="9 13" id="KW-0418">Kinase</keyword>
<evidence type="ECO:0000256" key="9">
    <source>
        <dbReference type="ARBA" id="ARBA00022777"/>
    </source>
</evidence>
<sequence length="214" mass="24269">MRLNHPAMPVSLQGTLYIIAAPSGAGKTSLVSQLVQTIPQLTVSISHTTRPPRPAEVNGVNYHFVSVDTFQTMLMNKTFFEYAQVFDNFYGTSKQTVFEQLQQGIDVILEIDWQGAQTVRALMPEAVSIFILPPSRDILEQRLRGRGQDTEAIIQRRMQAAIEEMSHYPEFDYVVINDNFEQALQDLQAIIHSQRLTRPRQQAKHGQLFAKLLA</sequence>
<dbReference type="HOGENOM" id="CLU_001715_1_0_6"/>
<evidence type="ECO:0000256" key="6">
    <source>
        <dbReference type="ARBA" id="ARBA00022490"/>
    </source>
</evidence>
<evidence type="ECO:0000256" key="5">
    <source>
        <dbReference type="ARBA" id="ARBA00016296"/>
    </source>
</evidence>
<evidence type="ECO:0000256" key="12">
    <source>
        <dbReference type="ARBA" id="ARBA00048594"/>
    </source>
</evidence>
<dbReference type="EMBL" id="JH600070">
    <property type="protein sequence ID" value="EIJ42661.1"/>
    <property type="molecule type" value="Genomic_DNA"/>
</dbReference>
<evidence type="ECO:0000259" key="14">
    <source>
        <dbReference type="PROSITE" id="PS50052"/>
    </source>
</evidence>
<feature type="domain" description="Guanylate kinase-like" evidence="14">
    <location>
        <begin position="14"/>
        <end position="192"/>
    </location>
</feature>
<dbReference type="CDD" id="cd00071">
    <property type="entry name" value="GMPK"/>
    <property type="match status" value="1"/>
</dbReference>
<comment type="function">
    <text evidence="1 13">Essential for recycling GMP and indirectly, cGMP.</text>
</comment>
<dbReference type="Gene3D" id="3.40.50.300">
    <property type="entry name" value="P-loop containing nucleotide triphosphate hydrolases"/>
    <property type="match status" value="1"/>
</dbReference>
<dbReference type="GO" id="GO:0005524">
    <property type="term" value="F:ATP binding"/>
    <property type="evidence" value="ECO:0007669"/>
    <property type="project" value="UniProtKB-UniRule"/>
</dbReference>
<dbReference type="PANTHER" id="PTHR23117">
    <property type="entry name" value="GUANYLATE KINASE-RELATED"/>
    <property type="match status" value="1"/>
</dbReference>
<gene>
    <name evidence="13" type="primary">gmk</name>
    <name evidence="15" type="ORF">BegalDRAFT_1786</name>
</gene>
<evidence type="ECO:0000256" key="1">
    <source>
        <dbReference type="ARBA" id="ARBA00003531"/>
    </source>
</evidence>
<dbReference type="EC" id="2.7.4.8" evidence="4 13"/>
<protein>
    <recommendedName>
        <fullName evidence="5 13">Guanylate kinase</fullName>
        <ecNumber evidence="4 13">2.7.4.8</ecNumber>
    </recommendedName>
    <alternativeName>
        <fullName evidence="11 13">GMP kinase</fullName>
    </alternativeName>
</protein>
<dbReference type="GO" id="GO:0005829">
    <property type="term" value="C:cytosol"/>
    <property type="evidence" value="ECO:0007669"/>
    <property type="project" value="TreeGrafter"/>
</dbReference>
<keyword evidence="8 13" id="KW-0547">Nucleotide-binding</keyword>
<evidence type="ECO:0000256" key="7">
    <source>
        <dbReference type="ARBA" id="ARBA00022679"/>
    </source>
</evidence>
<dbReference type="AlphaFoldDB" id="I3CGB8"/>
<proteinExistence type="inferred from homology"/>
<comment type="subcellular location">
    <subcellularLocation>
        <location evidence="2 13">Cytoplasm</location>
    </subcellularLocation>
</comment>
<dbReference type="FunFam" id="3.40.50.300:FF:000855">
    <property type="entry name" value="Guanylate kinase"/>
    <property type="match status" value="1"/>
</dbReference>
<dbReference type="STRING" id="395493.BegalDRAFT_1786"/>
<dbReference type="PROSITE" id="PS50052">
    <property type="entry name" value="GUANYLATE_KINASE_2"/>
    <property type="match status" value="1"/>
</dbReference>
<dbReference type="InterPro" id="IPR008144">
    <property type="entry name" value="Guanylate_kin-like_dom"/>
</dbReference>
<dbReference type="GO" id="GO:0004385">
    <property type="term" value="F:GMP kinase activity"/>
    <property type="evidence" value="ECO:0007669"/>
    <property type="project" value="UniProtKB-UniRule"/>
</dbReference>
<dbReference type="FunFam" id="3.30.63.10:FF:000005">
    <property type="entry name" value="Guanylate kinase"/>
    <property type="match status" value="1"/>
</dbReference>
<dbReference type="NCBIfam" id="TIGR03263">
    <property type="entry name" value="guanyl_kin"/>
    <property type="match status" value="1"/>
</dbReference>
<dbReference type="InterPro" id="IPR027417">
    <property type="entry name" value="P-loop_NTPase"/>
</dbReference>
<dbReference type="Pfam" id="PF00625">
    <property type="entry name" value="Guanylate_kin"/>
    <property type="match status" value="1"/>
</dbReference>
<reference evidence="15 16" key="1">
    <citation type="submission" date="2011-11" db="EMBL/GenBank/DDBJ databases">
        <title>Improved High-Quality Draft sequence of Beggiatoa alba B18lD.</title>
        <authorList>
            <consortium name="US DOE Joint Genome Institute"/>
            <person name="Lucas S."/>
            <person name="Han J."/>
            <person name="Lapidus A."/>
            <person name="Cheng J.-F."/>
            <person name="Goodwin L."/>
            <person name="Pitluck S."/>
            <person name="Peters L."/>
            <person name="Mikhailova N."/>
            <person name="Held B."/>
            <person name="Detter J.C."/>
            <person name="Han C."/>
            <person name="Tapia R."/>
            <person name="Land M."/>
            <person name="Hauser L."/>
            <person name="Kyrpides N."/>
            <person name="Ivanova N."/>
            <person name="Pagani I."/>
            <person name="Samuel K."/>
            <person name="Teske A."/>
            <person name="Mueller J."/>
            <person name="Woyke T."/>
        </authorList>
    </citation>
    <scope>NUCLEOTIDE SEQUENCE [LARGE SCALE GENOMIC DNA]</scope>
    <source>
        <strain evidence="15 16">B18LD</strain>
    </source>
</reference>
<dbReference type="SMART" id="SM00072">
    <property type="entry name" value="GuKc"/>
    <property type="match status" value="1"/>
</dbReference>
<feature type="binding site" evidence="13">
    <location>
        <begin position="21"/>
        <end position="28"/>
    </location>
    <ligand>
        <name>ATP</name>
        <dbReference type="ChEBI" id="CHEBI:30616"/>
    </ligand>
</feature>
<keyword evidence="10 13" id="KW-0067">ATP-binding</keyword>
<evidence type="ECO:0000256" key="3">
    <source>
        <dbReference type="ARBA" id="ARBA00005790"/>
    </source>
</evidence>
<evidence type="ECO:0000256" key="10">
    <source>
        <dbReference type="ARBA" id="ARBA00022840"/>
    </source>
</evidence>
<comment type="similarity">
    <text evidence="3 13">Belongs to the guanylate kinase family.</text>
</comment>
<evidence type="ECO:0000256" key="13">
    <source>
        <dbReference type="HAMAP-Rule" id="MF_00328"/>
    </source>
</evidence>
<keyword evidence="6 13" id="KW-0963">Cytoplasm</keyword>
<dbReference type="Proteomes" id="UP000005744">
    <property type="component" value="Unassembled WGS sequence"/>
</dbReference>
<comment type="catalytic activity">
    <reaction evidence="12 13">
        <text>GMP + ATP = GDP + ADP</text>
        <dbReference type="Rhea" id="RHEA:20780"/>
        <dbReference type="ChEBI" id="CHEBI:30616"/>
        <dbReference type="ChEBI" id="CHEBI:58115"/>
        <dbReference type="ChEBI" id="CHEBI:58189"/>
        <dbReference type="ChEBI" id="CHEBI:456216"/>
        <dbReference type="EC" id="2.7.4.8"/>
    </reaction>
</comment>
<dbReference type="InterPro" id="IPR008145">
    <property type="entry name" value="GK/Ca_channel_bsu"/>
</dbReference>
<dbReference type="eggNOG" id="COG0194">
    <property type="taxonomic scope" value="Bacteria"/>
</dbReference>
<dbReference type="Gene3D" id="3.30.63.10">
    <property type="entry name" value="Guanylate Kinase phosphate binding domain"/>
    <property type="match status" value="1"/>
</dbReference>
<evidence type="ECO:0000256" key="4">
    <source>
        <dbReference type="ARBA" id="ARBA00012961"/>
    </source>
</evidence>
<dbReference type="PROSITE" id="PS00856">
    <property type="entry name" value="GUANYLATE_KINASE_1"/>
    <property type="match status" value="1"/>
</dbReference>
<evidence type="ECO:0000313" key="16">
    <source>
        <dbReference type="Proteomes" id="UP000005744"/>
    </source>
</evidence>
<evidence type="ECO:0000256" key="2">
    <source>
        <dbReference type="ARBA" id="ARBA00004496"/>
    </source>
</evidence>
<accession>I3CGB8</accession>
<dbReference type="PANTHER" id="PTHR23117:SF13">
    <property type="entry name" value="GUANYLATE KINASE"/>
    <property type="match status" value="1"/>
</dbReference>
<name>I3CGB8_9GAMM</name>
<evidence type="ECO:0000256" key="8">
    <source>
        <dbReference type="ARBA" id="ARBA00022741"/>
    </source>
</evidence>
<dbReference type="InterPro" id="IPR020590">
    <property type="entry name" value="Guanylate_kinase_CS"/>
</dbReference>
<evidence type="ECO:0000256" key="11">
    <source>
        <dbReference type="ARBA" id="ARBA00030128"/>
    </source>
</evidence>
<keyword evidence="16" id="KW-1185">Reference proteome</keyword>
<dbReference type="InterPro" id="IPR017665">
    <property type="entry name" value="Guanylate_kinase"/>
</dbReference>
<dbReference type="RefSeq" id="WP_002685804.1">
    <property type="nucleotide sequence ID" value="NZ_JH600070.1"/>
</dbReference>
<dbReference type="SUPFAM" id="SSF52540">
    <property type="entry name" value="P-loop containing nucleoside triphosphate hydrolases"/>
    <property type="match status" value="1"/>
</dbReference>
<evidence type="ECO:0000313" key="15">
    <source>
        <dbReference type="EMBL" id="EIJ42661.1"/>
    </source>
</evidence>
<dbReference type="HAMAP" id="MF_00328">
    <property type="entry name" value="Guanylate_kinase"/>
    <property type="match status" value="1"/>
</dbReference>